<protein>
    <submittedName>
        <fullName evidence="6">TetR family transcriptional regulator</fullName>
    </submittedName>
</protein>
<dbReference type="InterPro" id="IPR009057">
    <property type="entry name" value="Homeodomain-like_sf"/>
</dbReference>
<dbReference type="SUPFAM" id="SSF46689">
    <property type="entry name" value="Homeodomain-like"/>
    <property type="match status" value="1"/>
</dbReference>
<evidence type="ECO:0000313" key="7">
    <source>
        <dbReference type="Proteomes" id="UP000185596"/>
    </source>
</evidence>
<sequence length="229" mass="24692">MPRDGLTTDQIVRAAIDLLDADGLDGLTMRGLGQRLGCAATAVYWHVENKDNLVRLAVDELWREVRLPDLEANDWRAAATEMATDLHAMVTRHPWLLQALATHLVYGPGKARHDDHLFAVYERAGFVGEQADRAVGAVFVFVLGNAVGPAATVALNRRLRRDGGDAEQVLGEAVARATDLAASYPRLSARLPSPTDDVNAVFAGTFEFGLAALLDGLQARLPDQETAAS</sequence>
<dbReference type="InterPro" id="IPR036271">
    <property type="entry name" value="Tet_transcr_reg_TetR-rel_C_sf"/>
</dbReference>
<evidence type="ECO:0000313" key="6">
    <source>
        <dbReference type="EMBL" id="OLF18375.1"/>
    </source>
</evidence>
<evidence type="ECO:0000256" key="1">
    <source>
        <dbReference type="ARBA" id="ARBA00023015"/>
    </source>
</evidence>
<dbReference type="PROSITE" id="PS50977">
    <property type="entry name" value="HTH_TETR_2"/>
    <property type="match status" value="1"/>
</dbReference>
<dbReference type="OrthoDB" id="3214072at2"/>
<dbReference type="GO" id="GO:0045892">
    <property type="term" value="P:negative regulation of DNA-templated transcription"/>
    <property type="evidence" value="ECO:0007669"/>
    <property type="project" value="InterPro"/>
</dbReference>
<evidence type="ECO:0000256" key="2">
    <source>
        <dbReference type="ARBA" id="ARBA00023125"/>
    </source>
</evidence>
<keyword evidence="2 4" id="KW-0238">DNA-binding</keyword>
<dbReference type="SUPFAM" id="SSF48498">
    <property type="entry name" value="Tetracyclin repressor-like, C-terminal domain"/>
    <property type="match status" value="1"/>
</dbReference>
<dbReference type="AlphaFoldDB" id="A0A1Q8CVI6"/>
<accession>A0A1Q8CVI6</accession>
<keyword evidence="1" id="KW-0805">Transcription regulation</keyword>
<reference evidence="6 7" key="1">
    <citation type="submission" date="2016-12" db="EMBL/GenBank/DDBJ databases">
        <title>The draft genome sequence of Actinophytocola sp. 11-183.</title>
        <authorList>
            <person name="Wang W."/>
            <person name="Yuan L."/>
        </authorList>
    </citation>
    <scope>NUCLEOTIDE SEQUENCE [LARGE SCALE GENOMIC DNA]</scope>
    <source>
        <strain evidence="6 7">11-183</strain>
    </source>
</reference>
<comment type="caution">
    <text evidence="6">The sequence shown here is derived from an EMBL/GenBank/DDBJ whole genome shotgun (WGS) entry which is preliminary data.</text>
</comment>
<evidence type="ECO:0000256" key="3">
    <source>
        <dbReference type="ARBA" id="ARBA00023163"/>
    </source>
</evidence>
<evidence type="ECO:0000259" key="5">
    <source>
        <dbReference type="PROSITE" id="PS50977"/>
    </source>
</evidence>
<dbReference type="InterPro" id="IPR050109">
    <property type="entry name" value="HTH-type_TetR-like_transc_reg"/>
</dbReference>
<dbReference type="PANTHER" id="PTHR30055:SF151">
    <property type="entry name" value="TRANSCRIPTIONAL REGULATORY PROTEIN"/>
    <property type="match status" value="1"/>
</dbReference>
<dbReference type="STRING" id="1912961.BU204_07520"/>
<dbReference type="Gene3D" id="1.10.10.60">
    <property type="entry name" value="Homeodomain-like"/>
    <property type="match status" value="1"/>
</dbReference>
<organism evidence="6 7">
    <name type="scientific">Actinophytocola xanthii</name>
    <dbReference type="NCBI Taxonomy" id="1912961"/>
    <lineage>
        <taxon>Bacteria</taxon>
        <taxon>Bacillati</taxon>
        <taxon>Actinomycetota</taxon>
        <taxon>Actinomycetes</taxon>
        <taxon>Pseudonocardiales</taxon>
        <taxon>Pseudonocardiaceae</taxon>
    </lineage>
</organism>
<gene>
    <name evidence="6" type="ORF">BU204_07520</name>
</gene>
<dbReference type="PANTHER" id="PTHR30055">
    <property type="entry name" value="HTH-TYPE TRANSCRIPTIONAL REGULATOR RUTR"/>
    <property type="match status" value="1"/>
</dbReference>
<proteinExistence type="predicted"/>
<dbReference type="RefSeq" id="WP_075124810.1">
    <property type="nucleotide sequence ID" value="NZ_MSIE01000008.1"/>
</dbReference>
<dbReference type="Pfam" id="PF00440">
    <property type="entry name" value="TetR_N"/>
    <property type="match status" value="1"/>
</dbReference>
<dbReference type="InterPro" id="IPR001647">
    <property type="entry name" value="HTH_TetR"/>
</dbReference>
<dbReference type="EMBL" id="MSIE01000008">
    <property type="protein sequence ID" value="OLF18375.1"/>
    <property type="molecule type" value="Genomic_DNA"/>
</dbReference>
<feature type="domain" description="HTH tetR-type" evidence="5">
    <location>
        <begin position="5"/>
        <end position="65"/>
    </location>
</feature>
<dbReference type="InterPro" id="IPR004111">
    <property type="entry name" value="Repressor_TetR_C"/>
</dbReference>
<evidence type="ECO:0000256" key="4">
    <source>
        <dbReference type="PROSITE-ProRule" id="PRU00335"/>
    </source>
</evidence>
<dbReference type="Pfam" id="PF02909">
    <property type="entry name" value="TetR_C_1"/>
    <property type="match status" value="1"/>
</dbReference>
<name>A0A1Q8CVI6_9PSEU</name>
<dbReference type="GO" id="GO:0000976">
    <property type="term" value="F:transcription cis-regulatory region binding"/>
    <property type="evidence" value="ECO:0007669"/>
    <property type="project" value="TreeGrafter"/>
</dbReference>
<dbReference type="GO" id="GO:0003700">
    <property type="term" value="F:DNA-binding transcription factor activity"/>
    <property type="evidence" value="ECO:0007669"/>
    <property type="project" value="TreeGrafter"/>
</dbReference>
<dbReference type="Proteomes" id="UP000185596">
    <property type="component" value="Unassembled WGS sequence"/>
</dbReference>
<keyword evidence="7" id="KW-1185">Reference proteome</keyword>
<keyword evidence="3" id="KW-0804">Transcription</keyword>
<feature type="DNA-binding region" description="H-T-H motif" evidence="4">
    <location>
        <begin position="28"/>
        <end position="47"/>
    </location>
</feature>
<dbReference type="Gene3D" id="1.10.357.10">
    <property type="entry name" value="Tetracycline Repressor, domain 2"/>
    <property type="match status" value="1"/>
</dbReference>